<feature type="coiled-coil region" evidence="1">
    <location>
        <begin position="170"/>
        <end position="202"/>
    </location>
</feature>
<accession>A0ABW5QTK1</accession>
<dbReference type="Proteomes" id="UP001597493">
    <property type="component" value="Unassembled WGS sequence"/>
</dbReference>
<keyword evidence="1" id="KW-0175">Coiled coil</keyword>
<evidence type="ECO:0000256" key="1">
    <source>
        <dbReference type="SAM" id="Coils"/>
    </source>
</evidence>
<gene>
    <name evidence="2" type="ORF">ACFSW5_04410</name>
</gene>
<name>A0ABW5QTK1_9BACL</name>
<dbReference type="RefSeq" id="WP_379270196.1">
    <property type="nucleotide sequence ID" value="NZ_JBHUGT010000020.1"/>
</dbReference>
<reference evidence="3" key="1">
    <citation type="journal article" date="2019" name="Int. J. Syst. Evol. Microbiol.">
        <title>The Global Catalogue of Microorganisms (GCM) 10K type strain sequencing project: providing services to taxonomists for standard genome sequencing and annotation.</title>
        <authorList>
            <consortium name="The Broad Institute Genomics Platform"/>
            <consortium name="The Broad Institute Genome Sequencing Center for Infectious Disease"/>
            <person name="Wu L."/>
            <person name="Ma J."/>
        </authorList>
    </citation>
    <scope>NUCLEOTIDE SEQUENCE [LARGE SCALE GENOMIC DNA]</scope>
    <source>
        <strain evidence="3">TISTR 1827</strain>
    </source>
</reference>
<comment type="caution">
    <text evidence="2">The sequence shown here is derived from an EMBL/GenBank/DDBJ whole genome shotgun (WGS) entry which is preliminary data.</text>
</comment>
<dbReference type="EMBL" id="JBHUMY010000004">
    <property type="protein sequence ID" value="MFD2659505.1"/>
    <property type="molecule type" value="Genomic_DNA"/>
</dbReference>
<proteinExistence type="predicted"/>
<protein>
    <submittedName>
        <fullName evidence="2">TolC family protein</fullName>
    </submittedName>
</protein>
<dbReference type="SUPFAM" id="SSF56954">
    <property type="entry name" value="Outer membrane efflux proteins (OEP)"/>
    <property type="match status" value="1"/>
</dbReference>
<keyword evidence="3" id="KW-1185">Reference proteome</keyword>
<sequence>MKKPLSKLFGNERKNKTIAFAAAAAIVLTGAGLPAGAQYAAASADAAPATASEPLDPSFVAGGQLEQVSELDLDTALSLATGNSTNLLLLQLKYEALDAKQKDLSSQAEDMETTDTDPYFLPGSPGEIMSKYGITGDNPSDLLWLGPVTENNKVTNQLMAGMVTMADGMNELIASQRNQAEVAAKQMENDKWNTELDQAEAKEGIALKMTAQYAQLLAQRQQIALAEEYSAVLASDLSRALKLQAAGLASGDDIDDLKEASAAQDEQLQTLRNNYLLGLAQLSFDLGIAYNPDLALKDIEFEVPAAAKRTDTETLLAASFEMKRLYNDIAQAEWEQKHTSTQNSAGRKYLAVNVEIARQQAEQAKADLSKQIDAVYTSADNAYLNYASKVRSGKEGLAEYEKMKLRYNGGFISKHDLTKYELQLKQNDTETAVAKLQAFVQTKQVEAMERGFIQLN</sequence>
<dbReference type="Gene3D" id="1.20.1600.10">
    <property type="entry name" value="Outer membrane efflux proteins (OEP)"/>
    <property type="match status" value="1"/>
</dbReference>
<organism evidence="2 3">
    <name type="scientific">Paenibacillus thailandensis</name>
    <dbReference type="NCBI Taxonomy" id="393250"/>
    <lineage>
        <taxon>Bacteria</taxon>
        <taxon>Bacillati</taxon>
        <taxon>Bacillota</taxon>
        <taxon>Bacilli</taxon>
        <taxon>Bacillales</taxon>
        <taxon>Paenibacillaceae</taxon>
        <taxon>Paenibacillus</taxon>
    </lineage>
</organism>
<evidence type="ECO:0000313" key="3">
    <source>
        <dbReference type="Proteomes" id="UP001597493"/>
    </source>
</evidence>
<evidence type="ECO:0000313" key="2">
    <source>
        <dbReference type="EMBL" id="MFD2659505.1"/>
    </source>
</evidence>